<dbReference type="SUPFAM" id="SSF51905">
    <property type="entry name" value="FAD/NAD(P)-binding domain"/>
    <property type="match status" value="1"/>
</dbReference>
<dbReference type="Proteomes" id="UP001236657">
    <property type="component" value="Chromosome"/>
</dbReference>
<accession>A0ABY9MRG9</accession>
<dbReference type="Gene3D" id="1.10.405.20">
    <property type="match status" value="1"/>
</dbReference>
<dbReference type="Gene3D" id="3.30.70.1990">
    <property type="match status" value="1"/>
</dbReference>
<proteinExistence type="predicted"/>
<dbReference type="Gene3D" id="3.50.50.60">
    <property type="entry name" value="FAD/NAD(P)-binding domain"/>
    <property type="match status" value="1"/>
</dbReference>
<evidence type="ECO:0000313" key="1">
    <source>
        <dbReference type="EMBL" id="WML90816.1"/>
    </source>
</evidence>
<dbReference type="PANTHER" id="PTHR42923:SF17">
    <property type="entry name" value="AMINE OXIDASE DOMAIN-CONTAINING PROTEIN"/>
    <property type="match status" value="1"/>
</dbReference>
<organism evidence="1 2">
    <name type="scientific">Thiothrix lacustris</name>
    <dbReference type="NCBI Taxonomy" id="525917"/>
    <lineage>
        <taxon>Bacteria</taxon>
        <taxon>Pseudomonadati</taxon>
        <taxon>Pseudomonadota</taxon>
        <taxon>Gammaproteobacteria</taxon>
        <taxon>Thiotrichales</taxon>
        <taxon>Thiotrichaceae</taxon>
        <taxon>Thiothrix</taxon>
    </lineage>
</organism>
<evidence type="ECO:0000313" key="2">
    <source>
        <dbReference type="Proteomes" id="UP001236657"/>
    </source>
</evidence>
<gene>
    <name evidence="1" type="ORF">RCF98_00335</name>
</gene>
<name>A0ABY9MRG9_9GAMM</name>
<keyword evidence="2" id="KW-1185">Reference proteome</keyword>
<dbReference type="Pfam" id="PF13450">
    <property type="entry name" value="NAD_binding_8"/>
    <property type="match status" value="1"/>
</dbReference>
<sequence>MYRKNIAIIGSGITGLGSAWLLHKQYNVTLFEKNSYIGGHTHTIDVPEQAGSVPVDTGFIVYNDRNYPNLIGLFAQLGVATRDTDMSFAFSLNQGELEYSGSSFDTLFAQRKNLFRPRHWRLLAEIMRFNKIAHQLLANPTAVPDMSLGEMLDAHQFSRDMREHYLLPMGAAIWSCPVDTMLKFPALSFLRFFANHGLIDLRNRPQWRTVCGGSSFYVRKLLTEMGDKITLQTGAVRVERSATQASVFTETEKHDVDAVIFACHADEALALLAQPTPEEQRILGCFHYEKNQTYLHTDAKLMPVNHKVWSSWNYLATSQPAARQQMTASYWMNKLQGLNTPKDYFVTLNPYELPRDEHIIAEMTYEHPVFDQAAMNAQPQLASLQGQQHSWFCGSYHRYGFHEDALASAVKICKDFGITPVWVNAQETTTPQPVLPIAMAGAVTP</sequence>
<reference evidence="1 2" key="1">
    <citation type="submission" date="2023-08" db="EMBL/GenBank/DDBJ databases">
        <title>New molecular markers tilS and rpoB for phylogenetic and monitoring studies of the genus Thiothrix biodiversity.</title>
        <authorList>
            <person name="Ravin N.V."/>
            <person name="Smolyakov D."/>
            <person name="Markov N.D."/>
            <person name="Beletsky A.V."/>
            <person name="Mardanov A.V."/>
            <person name="Rudenko T.S."/>
            <person name="Grabovich M.Y."/>
        </authorList>
    </citation>
    <scope>NUCLEOTIDE SEQUENCE [LARGE SCALE GENOMIC DNA]</scope>
    <source>
        <strain evidence="1 2">MK1</strain>
    </source>
</reference>
<dbReference type="InterPro" id="IPR036188">
    <property type="entry name" value="FAD/NAD-bd_sf"/>
</dbReference>
<dbReference type="EMBL" id="CP133218">
    <property type="protein sequence ID" value="WML90816.1"/>
    <property type="molecule type" value="Genomic_DNA"/>
</dbReference>
<protein>
    <submittedName>
        <fullName evidence="1">FAD-dependent oxidoreductase</fullName>
    </submittedName>
</protein>
<dbReference type="RefSeq" id="WP_308895393.1">
    <property type="nucleotide sequence ID" value="NZ_CP133218.1"/>
</dbReference>
<dbReference type="PANTHER" id="PTHR42923">
    <property type="entry name" value="PROTOPORPHYRINOGEN OXIDASE"/>
    <property type="match status" value="1"/>
</dbReference>
<dbReference type="InterPro" id="IPR050464">
    <property type="entry name" value="Zeta_carotene_desat/Oxidored"/>
</dbReference>